<evidence type="ECO:0000313" key="9">
    <source>
        <dbReference type="Proteomes" id="UP000196531"/>
    </source>
</evidence>
<accession>A0A1Y5FCT7</accession>
<dbReference type="PANTHER" id="PTHR43399">
    <property type="entry name" value="SUBTILISIN-RELATED"/>
    <property type="match status" value="1"/>
</dbReference>
<evidence type="ECO:0000256" key="1">
    <source>
        <dbReference type="ARBA" id="ARBA00011073"/>
    </source>
</evidence>
<evidence type="ECO:0000256" key="2">
    <source>
        <dbReference type="ARBA" id="ARBA00022670"/>
    </source>
</evidence>
<feature type="domain" description="Peptidase S8/S53" evidence="7">
    <location>
        <begin position="137"/>
        <end position="404"/>
    </location>
</feature>
<dbReference type="InterPro" id="IPR023827">
    <property type="entry name" value="Peptidase_S8_Asp-AS"/>
</dbReference>
<reference evidence="9" key="1">
    <citation type="journal article" date="2017" name="Proc. Natl. Acad. Sci. U.S.A.">
        <title>Simulation of Deepwater Horizon oil plume reveals substrate specialization within a complex community of hydrocarbon-degraders.</title>
        <authorList>
            <person name="Hu P."/>
            <person name="Dubinsky E.A."/>
            <person name="Probst A.J."/>
            <person name="Wang J."/>
            <person name="Sieber C.M.K."/>
            <person name="Tom L.M."/>
            <person name="Gardinali P."/>
            <person name="Banfield J.F."/>
            <person name="Atlas R.M."/>
            <person name="Andersen G.L."/>
        </authorList>
    </citation>
    <scope>NUCLEOTIDE SEQUENCE [LARGE SCALE GENOMIC DNA]</scope>
</reference>
<dbReference type="CDD" id="cd07473">
    <property type="entry name" value="Peptidases_S8_Subtilisin_like"/>
    <property type="match status" value="1"/>
</dbReference>
<dbReference type="PROSITE" id="PS00136">
    <property type="entry name" value="SUBTILASE_ASP"/>
    <property type="match status" value="1"/>
</dbReference>
<feature type="active site" description="Charge relay system" evidence="5">
    <location>
        <position position="368"/>
    </location>
</feature>
<keyword evidence="4 5" id="KW-0720">Serine protease</keyword>
<dbReference type="InterPro" id="IPR034204">
    <property type="entry name" value="PfSUB1-like_cat_dom"/>
</dbReference>
<dbReference type="InterPro" id="IPR036852">
    <property type="entry name" value="Peptidase_S8/S53_dom_sf"/>
</dbReference>
<gene>
    <name evidence="8" type="ORF">A9Q84_03025</name>
</gene>
<sequence>MTLCTSLSAFSKTPKFHQNRLIVKLKEGQTLPNNSTITSSMHLFKNTYIVRTNSLIALESALKENASVQSVNRDYFSGREKLPTAKNVEKLAHGANKLNTPFNDPGLRKLWAFKASSNNGMGVLPAYENYDSSNSERIIVAVVDTGVDYNHEDLKDIMWINEGEIPGNGIDDDENGYIDDIHGINTLVRDAQGKATMDMMDGHSHGSHVSGTIGATQNNGIGIAGVASNVRIMGIRTVPNSSDETDVDVAEAFIYAAKNGARIINCSFGKAHNEGGMLVKETIDYIGSEYGVLVVAAAGNSSRDIDRRLTYPASFTSETLLVVASTSKRGGMSYFSNYGKVNVDVAAPGSGIYSTTPGNRYGNMSGTSMASPNTAGVAAEILSRNPALTPVELKEVIMRTVSKGRRYSAKVVSGGLVDLSAAVKE</sequence>
<dbReference type="InterPro" id="IPR000209">
    <property type="entry name" value="Peptidase_S8/S53_dom"/>
</dbReference>
<organism evidence="8 9">
    <name type="scientific">Halobacteriovorax marinus</name>
    <dbReference type="NCBI Taxonomy" id="97084"/>
    <lineage>
        <taxon>Bacteria</taxon>
        <taxon>Pseudomonadati</taxon>
        <taxon>Bdellovibrionota</taxon>
        <taxon>Bacteriovoracia</taxon>
        <taxon>Bacteriovoracales</taxon>
        <taxon>Halobacteriovoraceae</taxon>
        <taxon>Halobacteriovorax</taxon>
    </lineage>
</organism>
<comment type="similarity">
    <text evidence="1 5 6">Belongs to the peptidase S8 family.</text>
</comment>
<dbReference type="InterPro" id="IPR022398">
    <property type="entry name" value="Peptidase_S8_His-AS"/>
</dbReference>
<evidence type="ECO:0000313" key="8">
    <source>
        <dbReference type="EMBL" id="OUS00170.1"/>
    </source>
</evidence>
<dbReference type="PRINTS" id="PR00723">
    <property type="entry name" value="SUBTILISIN"/>
</dbReference>
<dbReference type="PROSITE" id="PS00137">
    <property type="entry name" value="SUBTILASE_HIS"/>
    <property type="match status" value="1"/>
</dbReference>
<dbReference type="InterPro" id="IPR015500">
    <property type="entry name" value="Peptidase_S8_subtilisin-rel"/>
</dbReference>
<dbReference type="GO" id="GO:0004252">
    <property type="term" value="F:serine-type endopeptidase activity"/>
    <property type="evidence" value="ECO:0007669"/>
    <property type="project" value="UniProtKB-UniRule"/>
</dbReference>
<keyword evidence="3 5" id="KW-0378">Hydrolase</keyword>
<evidence type="ECO:0000256" key="4">
    <source>
        <dbReference type="ARBA" id="ARBA00022825"/>
    </source>
</evidence>
<dbReference type="InterPro" id="IPR023828">
    <property type="entry name" value="Peptidase_S8_Ser-AS"/>
</dbReference>
<dbReference type="PANTHER" id="PTHR43399:SF4">
    <property type="entry name" value="CELL WALL-ASSOCIATED PROTEASE"/>
    <property type="match status" value="1"/>
</dbReference>
<dbReference type="SUPFAM" id="SSF52743">
    <property type="entry name" value="Subtilisin-like"/>
    <property type="match status" value="1"/>
</dbReference>
<dbReference type="Pfam" id="PF00082">
    <property type="entry name" value="Peptidase_S8"/>
    <property type="match status" value="1"/>
</dbReference>
<evidence type="ECO:0000256" key="5">
    <source>
        <dbReference type="PROSITE-ProRule" id="PRU01240"/>
    </source>
</evidence>
<dbReference type="InterPro" id="IPR051048">
    <property type="entry name" value="Peptidase_S8/S53_subtilisin"/>
</dbReference>
<dbReference type="PROSITE" id="PS00138">
    <property type="entry name" value="SUBTILASE_SER"/>
    <property type="match status" value="1"/>
</dbReference>
<proteinExistence type="inferred from homology"/>
<evidence type="ECO:0000256" key="6">
    <source>
        <dbReference type="RuleBase" id="RU003355"/>
    </source>
</evidence>
<dbReference type="PROSITE" id="PS51892">
    <property type="entry name" value="SUBTILASE"/>
    <property type="match status" value="1"/>
</dbReference>
<feature type="active site" description="Charge relay system" evidence="5">
    <location>
        <position position="205"/>
    </location>
</feature>
<name>A0A1Y5FCT7_9BACT</name>
<dbReference type="GO" id="GO:0006508">
    <property type="term" value="P:proteolysis"/>
    <property type="evidence" value="ECO:0007669"/>
    <property type="project" value="UniProtKB-KW"/>
</dbReference>
<protein>
    <recommendedName>
        <fullName evidence="7">Peptidase S8/S53 domain-containing protein</fullName>
    </recommendedName>
</protein>
<dbReference type="EMBL" id="MAAO01000002">
    <property type="protein sequence ID" value="OUS00170.1"/>
    <property type="molecule type" value="Genomic_DNA"/>
</dbReference>
<dbReference type="AlphaFoldDB" id="A0A1Y5FCT7"/>
<evidence type="ECO:0000256" key="3">
    <source>
        <dbReference type="ARBA" id="ARBA00022801"/>
    </source>
</evidence>
<comment type="caution">
    <text evidence="8">The sequence shown here is derived from an EMBL/GenBank/DDBJ whole genome shotgun (WGS) entry which is preliminary data.</text>
</comment>
<keyword evidence="2 5" id="KW-0645">Protease</keyword>
<feature type="active site" description="Charge relay system" evidence="5">
    <location>
        <position position="144"/>
    </location>
</feature>
<evidence type="ECO:0000259" key="7">
    <source>
        <dbReference type="Pfam" id="PF00082"/>
    </source>
</evidence>
<dbReference type="Gene3D" id="3.40.50.200">
    <property type="entry name" value="Peptidase S8/S53 domain"/>
    <property type="match status" value="1"/>
</dbReference>
<dbReference type="Proteomes" id="UP000196531">
    <property type="component" value="Unassembled WGS sequence"/>
</dbReference>